<keyword evidence="1" id="KW-0812">Transmembrane</keyword>
<proteinExistence type="predicted"/>
<protein>
    <submittedName>
        <fullName evidence="2">Uncharacterized protein</fullName>
    </submittedName>
</protein>
<feature type="transmembrane region" description="Helical" evidence="1">
    <location>
        <begin position="49"/>
        <end position="66"/>
    </location>
</feature>
<organism evidence="2 3">
    <name type="scientific">Natrinema altunense</name>
    <dbReference type="NCBI Taxonomy" id="222984"/>
    <lineage>
        <taxon>Archaea</taxon>
        <taxon>Methanobacteriati</taxon>
        <taxon>Methanobacteriota</taxon>
        <taxon>Stenosarchaea group</taxon>
        <taxon>Halobacteria</taxon>
        <taxon>Halobacteriales</taxon>
        <taxon>Natrialbaceae</taxon>
        <taxon>Natrinema</taxon>
    </lineage>
</organism>
<sequence>MTNEGDDDRWATFTEGFVVPIAGLLALLFAVMAGMTVRPALSGAVSDRLTPLIFAGGALLCFRIRQRAVAARDDD</sequence>
<evidence type="ECO:0000313" key="3">
    <source>
        <dbReference type="Proteomes" id="UP000292704"/>
    </source>
</evidence>
<name>A0A482Y0A2_9EURY</name>
<keyword evidence="1" id="KW-0472">Membrane</keyword>
<dbReference type="Proteomes" id="UP000292704">
    <property type="component" value="Unassembled WGS sequence"/>
</dbReference>
<gene>
    <name evidence="2" type="ORF">ELS17_12105</name>
</gene>
<keyword evidence="1" id="KW-1133">Transmembrane helix</keyword>
<feature type="transmembrane region" description="Helical" evidence="1">
    <location>
        <begin position="17"/>
        <end position="37"/>
    </location>
</feature>
<dbReference type="OrthoDB" id="201437at2157"/>
<reference evidence="2 3" key="1">
    <citation type="submission" date="2019-02" db="EMBL/GenBank/DDBJ databases">
        <title>Genome analysis provides insights into bioremediation potentialities and Haloocin production by Natrinema altunense strain 4.1R isolated from Chott Douz in Tunisian desert.</title>
        <authorList>
            <person name="Najjari A."/>
            <person name="Youssef N."/>
            <person name="Ben Dhia O."/>
            <person name="Ferjani R."/>
            <person name="El Hidri D."/>
            <person name="Ouzari H.I."/>
            <person name="Cherif A."/>
        </authorList>
    </citation>
    <scope>NUCLEOTIDE SEQUENCE [LARGE SCALE GENOMIC DNA]</scope>
    <source>
        <strain evidence="2 3">4.1R</strain>
    </source>
</reference>
<evidence type="ECO:0000256" key="1">
    <source>
        <dbReference type="SAM" id="Phobius"/>
    </source>
</evidence>
<dbReference type="AlphaFoldDB" id="A0A482Y0A2"/>
<dbReference type="EMBL" id="SHMR01000005">
    <property type="protein sequence ID" value="RZH67595.1"/>
    <property type="molecule type" value="Genomic_DNA"/>
</dbReference>
<comment type="caution">
    <text evidence="2">The sequence shown here is derived from an EMBL/GenBank/DDBJ whole genome shotgun (WGS) entry which is preliminary data.</text>
</comment>
<accession>A0A482Y0A2</accession>
<evidence type="ECO:0000313" key="2">
    <source>
        <dbReference type="EMBL" id="RZH67595.1"/>
    </source>
</evidence>
<dbReference type="RefSeq" id="WP_130170881.1">
    <property type="nucleotide sequence ID" value="NZ_SHMR01000005.1"/>
</dbReference>